<dbReference type="Gene3D" id="1.20.5.100">
    <property type="entry name" value="Cytochrome c1, transmembrane anchor, C-terminal"/>
    <property type="match status" value="1"/>
</dbReference>
<feature type="binding site" evidence="10">
    <location>
        <position position="86"/>
    </location>
    <ligand>
        <name>NAD(+)</name>
        <dbReference type="ChEBI" id="CHEBI:57540"/>
    </ligand>
</feature>
<accession>A0A1H9YTK5</accession>
<feature type="binding site" evidence="10">
    <location>
        <position position="281"/>
    </location>
    <ligand>
        <name>NAD(+)</name>
        <dbReference type="ChEBI" id="CHEBI:57540"/>
    </ligand>
</feature>
<dbReference type="OrthoDB" id="9803238at2"/>
<dbReference type="SUPFAM" id="SSF48179">
    <property type="entry name" value="6-phosphogluconate dehydrogenase C-terminal domain-like"/>
    <property type="match status" value="1"/>
</dbReference>
<comment type="similarity">
    <text evidence="2 7">Belongs to the UDP-glucose/GDP-mannose dehydrogenase family.</text>
</comment>
<dbReference type="EC" id="1.1.1.22" evidence="3 7"/>
<feature type="binding site" evidence="10">
    <location>
        <position position="345"/>
    </location>
    <ligand>
        <name>NAD(+)</name>
        <dbReference type="ChEBI" id="CHEBI:57540"/>
    </ligand>
</feature>
<dbReference type="Pfam" id="PF00984">
    <property type="entry name" value="UDPG_MGDP_dh"/>
    <property type="match status" value="1"/>
</dbReference>
<evidence type="ECO:0000259" key="11">
    <source>
        <dbReference type="SMART" id="SM00984"/>
    </source>
</evidence>
<dbReference type="InterPro" id="IPR036291">
    <property type="entry name" value="NAD(P)-bd_dom_sf"/>
</dbReference>
<feature type="active site" description="Nucleophile" evidence="8">
    <location>
        <position position="278"/>
    </location>
</feature>
<dbReference type="InterPro" id="IPR008927">
    <property type="entry name" value="6-PGluconate_DH-like_C_sf"/>
</dbReference>
<dbReference type="GO" id="GO:0006065">
    <property type="term" value="P:UDP-glucuronate biosynthetic process"/>
    <property type="evidence" value="ECO:0007669"/>
    <property type="project" value="UniProtKB-UniPathway"/>
</dbReference>
<evidence type="ECO:0000256" key="7">
    <source>
        <dbReference type="PIRNR" id="PIRNR000124"/>
    </source>
</evidence>
<feature type="binding site" evidence="9">
    <location>
        <begin position="156"/>
        <end position="159"/>
    </location>
    <ligand>
        <name>substrate</name>
    </ligand>
</feature>
<comment type="pathway">
    <text evidence="1">Nucleotide-sugar biosynthesis; UDP-alpha-D-glucuronate biosynthesis; UDP-alpha-D-glucuronate from UDP-alpha-D-glucose: step 1/1.</text>
</comment>
<evidence type="ECO:0000256" key="8">
    <source>
        <dbReference type="PIRSR" id="PIRSR500134-1"/>
    </source>
</evidence>
<feature type="binding site" evidence="9">
    <location>
        <position position="209"/>
    </location>
    <ligand>
        <name>substrate</name>
    </ligand>
</feature>
<evidence type="ECO:0000313" key="13">
    <source>
        <dbReference type="Proteomes" id="UP000199568"/>
    </source>
</evidence>
<name>A0A1H9YTK5_9FIRM</name>
<dbReference type="UniPathway" id="UPA00038">
    <property type="reaction ID" value="UER00491"/>
</dbReference>
<reference evidence="12 13" key="1">
    <citation type="submission" date="2016-10" db="EMBL/GenBank/DDBJ databases">
        <authorList>
            <person name="de Groot N.N."/>
        </authorList>
    </citation>
    <scope>NUCLEOTIDE SEQUENCE [LARGE SCALE GENOMIC DNA]</scope>
    <source>
        <strain evidence="12 13">DSM 18979</strain>
    </source>
</reference>
<dbReference type="GO" id="GO:0051287">
    <property type="term" value="F:NAD binding"/>
    <property type="evidence" value="ECO:0007669"/>
    <property type="project" value="InterPro"/>
</dbReference>
<evidence type="ECO:0000256" key="4">
    <source>
        <dbReference type="ARBA" id="ARBA00023002"/>
    </source>
</evidence>
<feature type="binding site" evidence="9">
    <location>
        <position position="275"/>
    </location>
    <ligand>
        <name>substrate</name>
    </ligand>
</feature>
<comment type="catalytic activity">
    <reaction evidence="6 7">
        <text>UDP-alpha-D-glucose + 2 NAD(+) + H2O = UDP-alpha-D-glucuronate + 2 NADH + 3 H(+)</text>
        <dbReference type="Rhea" id="RHEA:23596"/>
        <dbReference type="ChEBI" id="CHEBI:15377"/>
        <dbReference type="ChEBI" id="CHEBI:15378"/>
        <dbReference type="ChEBI" id="CHEBI:57540"/>
        <dbReference type="ChEBI" id="CHEBI:57945"/>
        <dbReference type="ChEBI" id="CHEBI:58052"/>
        <dbReference type="ChEBI" id="CHEBI:58885"/>
        <dbReference type="EC" id="1.1.1.22"/>
    </reaction>
</comment>
<evidence type="ECO:0000256" key="5">
    <source>
        <dbReference type="ARBA" id="ARBA00023027"/>
    </source>
</evidence>
<protein>
    <recommendedName>
        <fullName evidence="3 7">UDP-glucose 6-dehydrogenase</fullName>
        <ecNumber evidence="3 7">1.1.1.22</ecNumber>
    </recommendedName>
</protein>
<dbReference type="STRING" id="426128.SAMN05660297_00401"/>
<dbReference type="SUPFAM" id="SSF51735">
    <property type="entry name" value="NAD(P)-binding Rossmann-fold domains"/>
    <property type="match status" value="1"/>
</dbReference>
<feature type="binding site" evidence="9">
    <location>
        <begin position="267"/>
        <end position="271"/>
    </location>
    <ligand>
        <name>substrate</name>
    </ligand>
</feature>
<dbReference type="InterPro" id="IPR014027">
    <property type="entry name" value="UDP-Glc/GDP-Man_DH_C"/>
</dbReference>
<dbReference type="Pfam" id="PF03720">
    <property type="entry name" value="UDPG_MGDP_dh_C"/>
    <property type="match status" value="1"/>
</dbReference>
<evidence type="ECO:0000256" key="2">
    <source>
        <dbReference type="ARBA" id="ARBA00006601"/>
    </source>
</evidence>
<dbReference type="RefSeq" id="WP_090438487.1">
    <property type="nucleotide sequence ID" value="NZ_FOHU01000001.1"/>
</dbReference>
<dbReference type="PANTHER" id="PTHR43750:SF3">
    <property type="entry name" value="UDP-GLUCOSE 6-DEHYDROGENASE TUAD"/>
    <property type="match status" value="1"/>
</dbReference>
<feature type="binding site" evidence="10">
    <location>
        <position position="30"/>
    </location>
    <ligand>
        <name>NAD(+)</name>
        <dbReference type="ChEBI" id="CHEBI:57540"/>
    </ligand>
</feature>
<organism evidence="12 13">
    <name type="scientific">Natronincola peptidivorans</name>
    <dbReference type="NCBI Taxonomy" id="426128"/>
    <lineage>
        <taxon>Bacteria</taxon>
        <taxon>Bacillati</taxon>
        <taxon>Bacillota</taxon>
        <taxon>Clostridia</taxon>
        <taxon>Peptostreptococcales</taxon>
        <taxon>Natronincolaceae</taxon>
        <taxon>Natronincola</taxon>
    </lineage>
</organism>
<keyword evidence="4 7" id="KW-0560">Oxidoreductase</keyword>
<dbReference type="Gene3D" id="3.40.50.720">
    <property type="entry name" value="NAD(P)-binding Rossmann-like Domain"/>
    <property type="match status" value="2"/>
</dbReference>
<dbReference type="PIRSF" id="PIRSF000124">
    <property type="entry name" value="UDPglc_GDPman_dh"/>
    <property type="match status" value="1"/>
</dbReference>
<dbReference type="PIRSF" id="PIRSF500134">
    <property type="entry name" value="UDPglc_DH_bac"/>
    <property type="match status" value="1"/>
</dbReference>
<evidence type="ECO:0000256" key="6">
    <source>
        <dbReference type="ARBA" id="ARBA00047473"/>
    </source>
</evidence>
<evidence type="ECO:0000256" key="3">
    <source>
        <dbReference type="ARBA" id="ARBA00012954"/>
    </source>
</evidence>
<keyword evidence="5 7" id="KW-0520">NAD</keyword>
<feature type="binding site" evidence="10">
    <location>
        <position position="123"/>
    </location>
    <ligand>
        <name>NAD(+)</name>
        <dbReference type="ChEBI" id="CHEBI:57540"/>
    </ligand>
</feature>
<dbReference type="GO" id="GO:0003979">
    <property type="term" value="F:UDP-glucose 6-dehydrogenase activity"/>
    <property type="evidence" value="ECO:0007669"/>
    <property type="project" value="UniProtKB-EC"/>
</dbReference>
<sequence>MKISIIGTGYVGLVTGICLASKGHKVICIDKKQEVVDKINAMVSPIYEPGLEELLIKAVSSGNLIATTNLEHSVLNSEVSIIAVGTPANNDEIDLSYIEKSVWEIGSVLKNKNCYHVVCVKSTVVPATSDTIVKNLLEKASDKMIGEIGLAMNPEFLREGKAVEDFMYPDRIVIGAHDHRSFETMKNIYKDFFNAPILHVNLRTAEMIKYTSNALLATLISFSNEIAALCEKTKNIDVKEVMEYVTLDKRFNPRIDKQLVNPGMNNYLKAGCGFGGSCFPKDVKALISYSKGLGYQPQIIDATIKINKEQPLRLIKRLEEKLISLKGKKIVILGLAFKPDTDDIRESPAIAIINSLLEKGALIHGVDPIAIESMKKVIPEDKKSVSYTPDYVTALKSADVAILVTSWPEFAAIPPEAFNKLMKTPIVLDGRRVLDKKAFEAAGVVYMGIGLA</sequence>
<keyword evidence="13" id="KW-1185">Reference proteome</keyword>
<dbReference type="InterPro" id="IPR001732">
    <property type="entry name" value="UDP-Glc/GDP-Man_DH_N"/>
</dbReference>
<dbReference type="InterPro" id="IPR014026">
    <property type="entry name" value="UDP-Glc/GDP-Man_DH_dimer"/>
</dbReference>
<dbReference type="SUPFAM" id="SSF52413">
    <property type="entry name" value="UDP-glucose/GDP-mannose dehydrogenase C-terminal domain"/>
    <property type="match status" value="1"/>
</dbReference>
<proteinExistence type="inferred from homology"/>
<feature type="binding site" evidence="10">
    <location>
        <position position="159"/>
    </location>
    <ligand>
        <name>NAD(+)</name>
        <dbReference type="ChEBI" id="CHEBI:57540"/>
    </ligand>
</feature>
<dbReference type="Proteomes" id="UP000199568">
    <property type="component" value="Unassembled WGS sequence"/>
</dbReference>
<dbReference type="Pfam" id="PF03721">
    <property type="entry name" value="UDPG_MGDP_dh_N"/>
    <property type="match status" value="1"/>
</dbReference>
<evidence type="ECO:0000313" key="12">
    <source>
        <dbReference type="EMBL" id="SES72480.1"/>
    </source>
</evidence>
<gene>
    <name evidence="12" type="ORF">SAMN05660297_00401</name>
</gene>
<dbReference type="EMBL" id="FOHU01000001">
    <property type="protein sequence ID" value="SES72480.1"/>
    <property type="molecule type" value="Genomic_DNA"/>
</dbReference>
<evidence type="ECO:0000256" key="10">
    <source>
        <dbReference type="PIRSR" id="PIRSR500134-3"/>
    </source>
</evidence>
<feature type="domain" description="UDP-glucose/GDP-mannose dehydrogenase C-terminal" evidence="11">
    <location>
        <begin position="331"/>
        <end position="436"/>
    </location>
</feature>
<dbReference type="NCBIfam" id="TIGR03026">
    <property type="entry name" value="NDP-sugDHase"/>
    <property type="match status" value="1"/>
</dbReference>
<dbReference type="GO" id="GO:0000271">
    <property type="term" value="P:polysaccharide biosynthetic process"/>
    <property type="evidence" value="ECO:0007669"/>
    <property type="project" value="InterPro"/>
</dbReference>
<dbReference type="AlphaFoldDB" id="A0A1H9YTK5"/>
<dbReference type="InterPro" id="IPR036220">
    <property type="entry name" value="UDP-Glc/GDP-Man_DH_C_sf"/>
</dbReference>
<evidence type="ECO:0000256" key="1">
    <source>
        <dbReference type="ARBA" id="ARBA00004701"/>
    </source>
</evidence>
<dbReference type="InterPro" id="IPR017476">
    <property type="entry name" value="UDP-Glc/GDP-Man"/>
</dbReference>
<dbReference type="InterPro" id="IPR028357">
    <property type="entry name" value="UDPglc_DH_bac"/>
</dbReference>
<evidence type="ECO:0000256" key="9">
    <source>
        <dbReference type="PIRSR" id="PIRSR500134-2"/>
    </source>
</evidence>
<dbReference type="PANTHER" id="PTHR43750">
    <property type="entry name" value="UDP-GLUCOSE 6-DEHYDROGENASE TUAD"/>
    <property type="match status" value="1"/>
</dbReference>
<feature type="binding site" evidence="9">
    <location>
        <position position="338"/>
    </location>
    <ligand>
        <name>substrate</name>
    </ligand>
</feature>
<dbReference type="SMART" id="SM00984">
    <property type="entry name" value="UDPG_MGDP_dh_C"/>
    <property type="match status" value="1"/>
</dbReference>